<dbReference type="GO" id="GO:0046872">
    <property type="term" value="F:metal ion binding"/>
    <property type="evidence" value="ECO:0007669"/>
    <property type="project" value="UniProtKB-KW"/>
</dbReference>
<dbReference type="EMBL" id="JACIFF010000001">
    <property type="protein sequence ID" value="MBB4078047.1"/>
    <property type="molecule type" value="Genomic_DNA"/>
</dbReference>
<dbReference type="Proteomes" id="UP000576209">
    <property type="component" value="Unassembled WGS sequence"/>
</dbReference>
<protein>
    <submittedName>
        <fullName evidence="9">Arylsulfatase A-like enzyme</fullName>
    </submittedName>
</protein>
<feature type="domain" description="Sulfatase N-terminal" evidence="8">
    <location>
        <begin position="27"/>
        <end position="363"/>
    </location>
</feature>
<feature type="region of interest" description="Disordered" evidence="7">
    <location>
        <begin position="156"/>
        <end position="176"/>
    </location>
</feature>
<dbReference type="Gene3D" id="3.30.1120.10">
    <property type="match status" value="1"/>
</dbReference>
<evidence type="ECO:0000256" key="3">
    <source>
        <dbReference type="ARBA" id="ARBA00022723"/>
    </source>
</evidence>
<keyword evidence="10" id="KW-1185">Reference proteome</keyword>
<accession>A0A840E4L6</accession>
<keyword evidence="6" id="KW-0106">Calcium</keyword>
<evidence type="ECO:0000256" key="2">
    <source>
        <dbReference type="ARBA" id="ARBA00008779"/>
    </source>
</evidence>
<comment type="similarity">
    <text evidence="2">Belongs to the sulfatase family.</text>
</comment>
<keyword evidence="4" id="KW-0732">Signal</keyword>
<keyword evidence="5" id="KW-0378">Hydrolase</keyword>
<evidence type="ECO:0000259" key="8">
    <source>
        <dbReference type="Pfam" id="PF00884"/>
    </source>
</evidence>
<evidence type="ECO:0000256" key="6">
    <source>
        <dbReference type="ARBA" id="ARBA00022837"/>
    </source>
</evidence>
<comment type="cofactor">
    <cofactor evidence="1">
        <name>Ca(2+)</name>
        <dbReference type="ChEBI" id="CHEBI:29108"/>
    </cofactor>
</comment>
<dbReference type="PROSITE" id="PS00523">
    <property type="entry name" value="SULFATASE_1"/>
    <property type="match status" value="1"/>
</dbReference>
<dbReference type="InterPro" id="IPR000917">
    <property type="entry name" value="Sulfatase_N"/>
</dbReference>
<dbReference type="Pfam" id="PF00884">
    <property type="entry name" value="Sulfatase"/>
    <property type="match status" value="1"/>
</dbReference>
<dbReference type="AlphaFoldDB" id="A0A840E4L6"/>
<dbReference type="InterPro" id="IPR024607">
    <property type="entry name" value="Sulfatase_CS"/>
</dbReference>
<dbReference type="CDD" id="cd16144">
    <property type="entry name" value="ARS_like"/>
    <property type="match status" value="1"/>
</dbReference>
<dbReference type="RefSeq" id="WP_221233781.1">
    <property type="nucleotide sequence ID" value="NZ_JACIFF010000001.1"/>
</dbReference>
<evidence type="ECO:0000256" key="7">
    <source>
        <dbReference type="SAM" id="MobiDB-lite"/>
    </source>
</evidence>
<reference evidence="9 10" key="1">
    <citation type="submission" date="2020-08" db="EMBL/GenBank/DDBJ databases">
        <title>Genomic Encyclopedia of Type Strains, Phase IV (KMG-IV): sequencing the most valuable type-strain genomes for metagenomic binning, comparative biology and taxonomic classification.</title>
        <authorList>
            <person name="Goeker M."/>
        </authorList>
    </citation>
    <scope>NUCLEOTIDE SEQUENCE [LARGE SCALE GENOMIC DNA]</scope>
    <source>
        <strain evidence="9 10">DSM 105137</strain>
    </source>
</reference>
<dbReference type="Gene3D" id="3.40.720.10">
    <property type="entry name" value="Alkaline Phosphatase, subunit A"/>
    <property type="match status" value="1"/>
</dbReference>
<proteinExistence type="inferred from homology"/>
<evidence type="ECO:0000313" key="10">
    <source>
        <dbReference type="Proteomes" id="UP000576209"/>
    </source>
</evidence>
<comment type="caution">
    <text evidence="9">The sequence shown here is derived from an EMBL/GenBank/DDBJ whole genome shotgun (WGS) entry which is preliminary data.</text>
</comment>
<dbReference type="InterPro" id="IPR050738">
    <property type="entry name" value="Sulfatase"/>
</dbReference>
<sequence length="473" mass="52776">MLFITATGCGGTKFVASSSSEGNQLPPNVVFLLVDDLGWRDLGCYGSDFYETPNIDRLAARSTLFTDAYSAHPVCSPTRAALLTGRHPSRIGITDWIPGQDPRNRPLVGVTDLDSLPLHELTLAEALKEYDYTTFFAGKWHLGDEGNYPEDQGFDINKGGHHKGSPPGGYYSPYQNPKLADGPAGEYLTDRLTDESIQFMSAQREEPFLLYLSYYTVHTPIQACNRHLQRFEDKKAALQIGEPNVRGEGGGQTVLDQYNPAYASMVYALDENVGRLLDSLEAMGLDDRTLIVFTSDNGGLSTLENRRTAPTSVVPLRAGKGWAYEGGIRTPLLVSRPGQQTARRSFTPVISMDLFPTILQETGHPLMPDAHVDGLSLTPLLNSDQDTLHEVLFWDYPHYHGSAWTPGSALRKGDWKLVYFYETDRYELYHLATDLSEQRDLSGSHRAELTDLKEEMARMKQEYRVKMPTANVR</sequence>
<organism evidence="9 10">
    <name type="scientific">Neolewinella aquimaris</name>
    <dbReference type="NCBI Taxonomy" id="1835722"/>
    <lineage>
        <taxon>Bacteria</taxon>
        <taxon>Pseudomonadati</taxon>
        <taxon>Bacteroidota</taxon>
        <taxon>Saprospiria</taxon>
        <taxon>Saprospirales</taxon>
        <taxon>Lewinellaceae</taxon>
        <taxon>Neolewinella</taxon>
    </lineage>
</organism>
<dbReference type="PANTHER" id="PTHR42693:SF42">
    <property type="entry name" value="ARYLSULFATASE G"/>
    <property type="match status" value="1"/>
</dbReference>
<evidence type="ECO:0000313" key="9">
    <source>
        <dbReference type="EMBL" id="MBB4078047.1"/>
    </source>
</evidence>
<evidence type="ECO:0000256" key="5">
    <source>
        <dbReference type="ARBA" id="ARBA00022801"/>
    </source>
</evidence>
<dbReference type="GO" id="GO:0004065">
    <property type="term" value="F:arylsulfatase activity"/>
    <property type="evidence" value="ECO:0007669"/>
    <property type="project" value="TreeGrafter"/>
</dbReference>
<dbReference type="PANTHER" id="PTHR42693">
    <property type="entry name" value="ARYLSULFATASE FAMILY MEMBER"/>
    <property type="match status" value="1"/>
</dbReference>
<keyword evidence="3" id="KW-0479">Metal-binding</keyword>
<evidence type="ECO:0000256" key="4">
    <source>
        <dbReference type="ARBA" id="ARBA00022729"/>
    </source>
</evidence>
<name>A0A840E4L6_9BACT</name>
<evidence type="ECO:0000256" key="1">
    <source>
        <dbReference type="ARBA" id="ARBA00001913"/>
    </source>
</evidence>
<gene>
    <name evidence="9" type="ORF">GGR28_000648</name>
</gene>
<dbReference type="InterPro" id="IPR017850">
    <property type="entry name" value="Alkaline_phosphatase_core_sf"/>
</dbReference>
<dbReference type="SUPFAM" id="SSF53649">
    <property type="entry name" value="Alkaline phosphatase-like"/>
    <property type="match status" value="1"/>
</dbReference>